<feature type="region of interest" description="Disordered" evidence="4">
    <location>
        <begin position="501"/>
        <end position="533"/>
    </location>
</feature>
<dbReference type="Gene3D" id="1.10.1200.10">
    <property type="entry name" value="ACP-like"/>
    <property type="match status" value="1"/>
</dbReference>
<dbReference type="InterPro" id="IPR010080">
    <property type="entry name" value="Thioester_reductase-like_dom"/>
</dbReference>
<proteinExistence type="inferred from homology"/>
<evidence type="ECO:0000256" key="2">
    <source>
        <dbReference type="ARBA" id="ARBA00022553"/>
    </source>
</evidence>
<dbReference type="PANTHER" id="PTHR44845">
    <property type="entry name" value="CARRIER DOMAIN-CONTAINING PROTEIN"/>
    <property type="match status" value="1"/>
</dbReference>
<dbReference type="InterPro" id="IPR045851">
    <property type="entry name" value="AMP-bd_C_sf"/>
</dbReference>
<dbReference type="SUPFAM" id="SSF56801">
    <property type="entry name" value="Acetyl-CoA synthetase-like"/>
    <property type="match status" value="1"/>
</dbReference>
<dbReference type="PANTHER" id="PTHR44845:SF6">
    <property type="entry name" value="BETA-ALANINE-ACTIVATING ENZYME"/>
    <property type="match status" value="1"/>
</dbReference>
<accession>A0A1V6SCA1</accession>
<dbReference type="InterPro" id="IPR000873">
    <property type="entry name" value="AMP-dep_synth/lig_dom"/>
</dbReference>
<comment type="caution">
    <text evidence="6">The sequence shown here is derived from an EMBL/GenBank/DDBJ whole genome shotgun (WGS) entry which is preliminary data.</text>
</comment>
<dbReference type="Pfam" id="PF07993">
    <property type="entry name" value="NAD_binding_4"/>
    <property type="match status" value="1"/>
</dbReference>
<evidence type="ECO:0000256" key="3">
    <source>
        <dbReference type="ARBA" id="ARBA00029454"/>
    </source>
</evidence>
<dbReference type="Gene3D" id="3.30.300.30">
    <property type="match status" value="1"/>
</dbReference>
<dbReference type="InterPro" id="IPR009081">
    <property type="entry name" value="PP-bd_ACP"/>
</dbReference>
<dbReference type="GO" id="GO:0044550">
    <property type="term" value="P:secondary metabolite biosynthetic process"/>
    <property type="evidence" value="ECO:0007669"/>
    <property type="project" value="UniProtKB-ARBA"/>
</dbReference>
<dbReference type="Gene3D" id="3.40.50.980">
    <property type="match status" value="2"/>
</dbReference>
<dbReference type="InterPro" id="IPR013120">
    <property type="entry name" value="FAR_NAD-bd"/>
</dbReference>
<name>A0A1V6SCA1_9EURO</name>
<evidence type="ECO:0000259" key="5">
    <source>
        <dbReference type="PROSITE" id="PS50075"/>
    </source>
</evidence>
<feature type="compositionally biased region" description="Polar residues" evidence="4">
    <location>
        <begin position="508"/>
        <end position="533"/>
    </location>
</feature>
<organism evidence="6 7">
    <name type="scientific">Penicillium vulpinum</name>
    <dbReference type="NCBI Taxonomy" id="29845"/>
    <lineage>
        <taxon>Eukaryota</taxon>
        <taxon>Fungi</taxon>
        <taxon>Dikarya</taxon>
        <taxon>Ascomycota</taxon>
        <taxon>Pezizomycotina</taxon>
        <taxon>Eurotiomycetes</taxon>
        <taxon>Eurotiomycetidae</taxon>
        <taxon>Eurotiales</taxon>
        <taxon>Aspergillaceae</taxon>
        <taxon>Penicillium</taxon>
    </lineage>
</organism>
<gene>
    <name evidence="6" type="ORF">PENVUL_c002G05273</name>
</gene>
<dbReference type="EMBL" id="MDYP01000002">
    <property type="protein sequence ID" value="OQE11566.1"/>
    <property type="molecule type" value="Genomic_DNA"/>
</dbReference>
<evidence type="ECO:0000313" key="6">
    <source>
        <dbReference type="EMBL" id="OQE11566.1"/>
    </source>
</evidence>
<dbReference type="STRING" id="29845.A0A1V6SCA1"/>
<evidence type="ECO:0000256" key="1">
    <source>
        <dbReference type="ARBA" id="ARBA00022450"/>
    </source>
</evidence>
<dbReference type="OrthoDB" id="408177at2759"/>
<dbReference type="PROSITE" id="PS00455">
    <property type="entry name" value="AMP_BINDING"/>
    <property type="match status" value="1"/>
</dbReference>
<sequence>MEQILRRHVYQTPDKEAIIEGSTHLTYSELLKTASRFIHTISLLGSVEDDEPIGILLPAGLKQVVAQVAVHLAGATCVPLDISQPPKRIKSMLSEIGAKRLLLDTDLVDAFPEFSCVTMGDLEADSCDGNSSKSLNIANGDSVDHKYRRSHILFTSGSTGRPKAVQISEKSIIHLSSKSDVTPLLGDDRVGELNSPGFDLSLFEIWVTLLSGATIVVIPKDIVVDSDTLSVFLAENQITVVIFPTALFNITVSVLPSSFQGLRHVLVAGEAASVRAMRSVLNSQPPQHLWNAYGPTEGTTMVTMFEVTSTEAQRDHISIGYPIGETEIYLIDDNAQLIWECGLSGEICIAGPAKSAGYLNNHSDNAERFIKISTKSDGNGQVDAYRTGDIGQWRSDLPGCLDYIGRKDTQVKHQSFRVELEEIERVLQRDNRIAYAVVTKLNHPQSPGSSVLVAHIIPSKGNEKIAPDLLLESARETLPYYMVPRRIEIVFNFPLTPNGKVDRRTLTDRPSSAQSLGCTSRQKNPKNLANGENKSSTVTKLWKDLLGVPHIEEDDDFFLLGGTSLQSAALIALILGRTGRRITMKELHCHSRLTQLLQFLELDGAGQEIAPDDTMIWKGDVDIVDDISLVPDWESEREGRVFLTGATGFIGVHLLQYLLQRPGVKQVACLVRRKDNKSAAARLQQAMEKYELYSPSLKLVQKLLVLEGDLGERDLGLGKQRFDWLTNWASVIFHLGAKVNYNETYEEHYRDNILGTRNILQLAAQGRRKGVHYMSSIDVFGPTGYILGTRVILEDAPTLAHLQALRFDIGYAQSQWTAESMVRRMRDRGLPISIYRPGFVIGHSKTGASNLDDFVSRLFVSCIQMGLFPHVAHMRFEYITIDYLLDAMIHIASSNKNMGRSYHLVASDQTKSWTMDETFDIFNNSNYPMKMIDYDLWVDRVIKVQQTDGPLVPLIPVLQEPVLGRLTRWQTNAHGPRYDTTNTDNALADRSDIQYIPLNPEILQRYVDFWDRKGFYHV</sequence>
<dbReference type="AlphaFoldDB" id="A0A1V6SCA1"/>
<dbReference type="InterPro" id="IPR036736">
    <property type="entry name" value="ACP-like_sf"/>
</dbReference>
<dbReference type="CDD" id="cd05235">
    <property type="entry name" value="SDR_e1"/>
    <property type="match status" value="1"/>
</dbReference>
<dbReference type="Pfam" id="PF13193">
    <property type="entry name" value="AMP-binding_C"/>
    <property type="match status" value="1"/>
</dbReference>
<dbReference type="Gene3D" id="2.30.38.10">
    <property type="entry name" value="Luciferase, Domain 3"/>
    <property type="match status" value="1"/>
</dbReference>
<dbReference type="SUPFAM" id="SSF47336">
    <property type="entry name" value="ACP-like"/>
    <property type="match status" value="1"/>
</dbReference>
<reference evidence="7" key="1">
    <citation type="journal article" date="2017" name="Nat. Microbiol.">
        <title>Global analysis of biosynthetic gene clusters reveals vast potential of secondary metabolite production in Penicillium species.</title>
        <authorList>
            <person name="Nielsen J.C."/>
            <person name="Grijseels S."/>
            <person name="Prigent S."/>
            <person name="Ji B."/>
            <person name="Dainat J."/>
            <person name="Nielsen K.F."/>
            <person name="Frisvad J.C."/>
            <person name="Workman M."/>
            <person name="Nielsen J."/>
        </authorList>
    </citation>
    <scope>NUCLEOTIDE SEQUENCE [LARGE SCALE GENOMIC DNA]</scope>
    <source>
        <strain evidence="7">IBT 29486</strain>
    </source>
</reference>
<dbReference type="InterPro" id="IPR020845">
    <property type="entry name" value="AMP-binding_CS"/>
</dbReference>
<dbReference type="InterPro" id="IPR036291">
    <property type="entry name" value="NAD(P)-bd_dom_sf"/>
</dbReference>
<feature type="domain" description="Carrier" evidence="5">
    <location>
        <begin position="529"/>
        <end position="604"/>
    </location>
</feature>
<evidence type="ECO:0000313" key="7">
    <source>
        <dbReference type="Proteomes" id="UP000191518"/>
    </source>
</evidence>
<dbReference type="PROSITE" id="PS50075">
    <property type="entry name" value="CARRIER"/>
    <property type="match status" value="1"/>
</dbReference>
<keyword evidence="1" id="KW-0596">Phosphopantetheine</keyword>
<dbReference type="Pfam" id="PF00501">
    <property type="entry name" value="AMP-binding"/>
    <property type="match status" value="1"/>
</dbReference>
<dbReference type="Pfam" id="PF00550">
    <property type="entry name" value="PP-binding"/>
    <property type="match status" value="1"/>
</dbReference>
<protein>
    <recommendedName>
        <fullName evidence="5">Carrier domain-containing protein</fullName>
    </recommendedName>
</protein>
<dbReference type="Proteomes" id="UP000191518">
    <property type="component" value="Unassembled WGS sequence"/>
</dbReference>
<comment type="similarity">
    <text evidence="3">Belongs to the NRP synthetase family.</text>
</comment>
<dbReference type="Gene3D" id="3.40.50.720">
    <property type="entry name" value="NAD(P)-binding Rossmann-like Domain"/>
    <property type="match status" value="1"/>
</dbReference>
<dbReference type="SUPFAM" id="SSF51735">
    <property type="entry name" value="NAD(P)-binding Rossmann-fold domains"/>
    <property type="match status" value="1"/>
</dbReference>
<dbReference type="CDD" id="cd05930">
    <property type="entry name" value="A_NRPS"/>
    <property type="match status" value="1"/>
</dbReference>
<evidence type="ECO:0000256" key="4">
    <source>
        <dbReference type="SAM" id="MobiDB-lite"/>
    </source>
</evidence>
<dbReference type="NCBIfam" id="TIGR01746">
    <property type="entry name" value="Thioester-redct"/>
    <property type="match status" value="1"/>
</dbReference>
<keyword evidence="7" id="KW-1185">Reference proteome</keyword>
<keyword evidence="2" id="KW-0597">Phosphoprotein</keyword>
<dbReference type="InterPro" id="IPR025110">
    <property type="entry name" value="AMP-bd_C"/>
</dbReference>